<name>A0AAD3ZYP2_MICMQ</name>
<keyword evidence="1" id="KW-1133">Transmembrane helix</keyword>
<keyword evidence="1" id="KW-0472">Membrane</keyword>
<feature type="transmembrane region" description="Helical" evidence="1">
    <location>
        <begin position="114"/>
        <end position="135"/>
    </location>
</feature>
<dbReference type="EMBL" id="WAAQ01000002">
    <property type="protein sequence ID" value="KAB1884070.1"/>
    <property type="molecule type" value="Genomic_DNA"/>
</dbReference>
<feature type="transmembrane region" description="Helical" evidence="1">
    <location>
        <begin position="82"/>
        <end position="102"/>
    </location>
</feature>
<evidence type="ECO:0000313" key="3">
    <source>
        <dbReference type="Proteomes" id="UP000436027"/>
    </source>
</evidence>
<gene>
    <name evidence="2" type="ORF">F6W70_15080</name>
</gene>
<dbReference type="AlphaFoldDB" id="A0AAD3ZYP2"/>
<organism evidence="2 3">
    <name type="scientific">Microbacterium maritypicum</name>
    <name type="common">Microbacterium liquefaciens</name>
    <dbReference type="NCBI Taxonomy" id="33918"/>
    <lineage>
        <taxon>Bacteria</taxon>
        <taxon>Bacillati</taxon>
        <taxon>Actinomycetota</taxon>
        <taxon>Actinomycetes</taxon>
        <taxon>Micrococcales</taxon>
        <taxon>Microbacteriaceae</taxon>
        <taxon>Microbacterium</taxon>
    </lineage>
</organism>
<proteinExistence type="predicted"/>
<keyword evidence="1" id="KW-0812">Transmembrane</keyword>
<reference evidence="2 3" key="1">
    <citation type="submission" date="2019-09" db="EMBL/GenBank/DDBJ databases">
        <title>Whole genome sequencing of Microbacterium maritypicum.</title>
        <authorList>
            <person name="Lenchi N."/>
        </authorList>
    </citation>
    <scope>NUCLEOTIDE SEQUENCE [LARGE SCALE GENOMIC DNA]</scope>
    <source>
        <strain evidence="2 3">DSM 12512</strain>
    </source>
</reference>
<evidence type="ECO:0008006" key="4">
    <source>
        <dbReference type="Google" id="ProtNLM"/>
    </source>
</evidence>
<sequence length="146" mass="14780">MPVGGYAAPAGAYAVPETTPRRSGLMGMLALISALVAAIVMPIVAGINAFAIGRVIPPSMTTYSDDLRIFSPVRDQVLWTELSFWAGTILGIAAIVLGIIAIRKKQGRGAGIAALVVAVLGAVIFSIVLVIALGAGSATSVAGYTA</sequence>
<comment type="caution">
    <text evidence="2">The sequence shown here is derived from an EMBL/GenBank/DDBJ whole genome shotgun (WGS) entry which is preliminary data.</text>
</comment>
<evidence type="ECO:0000256" key="1">
    <source>
        <dbReference type="SAM" id="Phobius"/>
    </source>
</evidence>
<evidence type="ECO:0000313" key="2">
    <source>
        <dbReference type="EMBL" id="KAB1884070.1"/>
    </source>
</evidence>
<protein>
    <recommendedName>
        <fullName evidence="4">DUF4064 domain-containing protein</fullName>
    </recommendedName>
</protein>
<dbReference type="Proteomes" id="UP000436027">
    <property type="component" value="Unassembled WGS sequence"/>
</dbReference>
<accession>A0AAD3ZYP2</accession>
<feature type="transmembrane region" description="Helical" evidence="1">
    <location>
        <begin position="29"/>
        <end position="52"/>
    </location>
</feature>